<dbReference type="Proteomes" id="UP001165444">
    <property type="component" value="Unassembled WGS sequence"/>
</dbReference>
<name>A0ABT0C5Y3_9BACT</name>
<dbReference type="Gene3D" id="2.60.120.260">
    <property type="entry name" value="Galactose-binding domain-like"/>
    <property type="match status" value="1"/>
</dbReference>
<feature type="domain" description="SGNH hydrolase-type esterase" evidence="1">
    <location>
        <begin position="410"/>
        <end position="572"/>
    </location>
</feature>
<sequence>MKHASNRIVYLIPALSFLSLSGWAIKWFNPMQAGFPVVQNQAFVEELSQSYHRLPDRAKPLVRDAVWNLSQNSAGLAIHFYSNSPEIKIRYQVSGPFAMPHMPATGVSGVDLYRINSDGTRQFCFNTYSFGDTIVYTYSGLSASTYHSLGFEYQLYLPLYNGVKWMEIGVQDDQSVEFIPVYREKPIVLYGTSIVQGACASRPGMAWGNIVQRNLDLPLINLGFSGNGRLEKEVIDFINEIEAQIYLLDCLPNLSGETQESVQEKVIASVKQIREKHPDTPILLIEHAGYSNGEVSESSKQSYQKANAASRKAFELLKQQTKQLYYLSREELNLSADGWVDYVHPSDLGMQQQAKVVESKIREILHMPVGNIQTTIPVTQRREPGMYEWKKRHEDNLENLYKAQPQSVIIGNSITHYWGGVPDAPAQNGPETWKKYMKDFYNLGCGWDRIENVLWRIYHGELDGYTASRIILMIGTNNLDMNTDEEIVTGLDVLLEAIQYLQPKAEIRVIGILPRRERENRVRQINQKIEKMVNEHKCLYIDAGKGLFQSDGKINEQLFKDGLHPNDKGYALIAPFILKTSNR</sequence>
<dbReference type="InterPro" id="IPR051532">
    <property type="entry name" value="Ester_Hydrolysis_Enzymes"/>
</dbReference>
<feature type="domain" description="SGNH hydrolase-type esterase N-terminal" evidence="3">
    <location>
        <begin position="25"/>
        <end position="175"/>
    </location>
</feature>
<accession>A0ABT0C5Y3</accession>
<dbReference type="Pfam" id="PF14606">
    <property type="entry name" value="Lipase_GDSL_3"/>
    <property type="match status" value="1"/>
</dbReference>
<reference evidence="4 5" key="1">
    <citation type="submission" date="2022-03" db="EMBL/GenBank/DDBJ databases">
        <title>Parabacteroides sp. nov. isolated from swine feces.</title>
        <authorList>
            <person name="Bak J.E."/>
        </authorList>
    </citation>
    <scope>NUCLEOTIDE SEQUENCE [LARGE SCALE GENOMIC DNA]</scope>
    <source>
        <strain evidence="4 5">AGMB00274</strain>
    </source>
</reference>
<evidence type="ECO:0000313" key="5">
    <source>
        <dbReference type="Proteomes" id="UP001165444"/>
    </source>
</evidence>
<evidence type="ECO:0000259" key="1">
    <source>
        <dbReference type="Pfam" id="PF13472"/>
    </source>
</evidence>
<dbReference type="PANTHER" id="PTHR30383">
    <property type="entry name" value="THIOESTERASE 1/PROTEASE 1/LYSOPHOSPHOLIPASE L1"/>
    <property type="match status" value="1"/>
</dbReference>
<dbReference type="InterPro" id="IPR036514">
    <property type="entry name" value="SGNH_hydro_sf"/>
</dbReference>
<dbReference type="Pfam" id="PF13472">
    <property type="entry name" value="Lipase_GDSL_2"/>
    <property type="match status" value="1"/>
</dbReference>
<dbReference type="Pfam" id="PF14607">
    <property type="entry name" value="GxDLY"/>
    <property type="match status" value="1"/>
</dbReference>
<feature type="domain" description="SGNH hydrolase-type esterase" evidence="2">
    <location>
        <begin position="184"/>
        <end position="362"/>
    </location>
</feature>
<protein>
    <submittedName>
        <fullName evidence="4">SGNH/GDSL hydrolase family protein</fullName>
    </submittedName>
</protein>
<dbReference type="SUPFAM" id="SSF52266">
    <property type="entry name" value="SGNH hydrolase"/>
    <property type="match status" value="2"/>
</dbReference>
<gene>
    <name evidence="4" type="ORF">MUN53_17630</name>
</gene>
<dbReference type="InterPro" id="IPR013830">
    <property type="entry name" value="SGNH_hydro"/>
</dbReference>
<organism evidence="4 5">
    <name type="scientific">Parabacteroides faecalis</name>
    <dbReference type="NCBI Taxonomy" id="2924040"/>
    <lineage>
        <taxon>Bacteria</taxon>
        <taxon>Pseudomonadati</taxon>
        <taxon>Bacteroidota</taxon>
        <taxon>Bacteroidia</taxon>
        <taxon>Bacteroidales</taxon>
        <taxon>Tannerellaceae</taxon>
        <taxon>Parabacteroides</taxon>
    </lineage>
</organism>
<dbReference type="InterPro" id="IPR032740">
    <property type="entry name" value="GxDLY"/>
</dbReference>
<dbReference type="Gene3D" id="3.40.50.1110">
    <property type="entry name" value="SGNH hydrolase"/>
    <property type="match status" value="2"/>
</dbReference>
<keyword evidence="5" id="KW-1185">Reference proteome</keyword>
<comment type="caution">
    <text evidence="4">The sequence shown here is derived from an EMBL/GenBank/DDBJ whole genome shotgun (WGS) entry which is preliminary data.</text>
</comment>
<keyword evidence="4" id="KW-0378">Hydrolase</keyword>
<evidence type="ECO:0000259" key="2">
    <source>
        <dbReference type="Pfam" id="PF14606"/>
    </source>
</evidence>
<evidence type="ECO:0000313" key="4">
    <source>
        <dbReference type="EMBL" id="MCJ2382402.1"/>
    </source>
</evidence>
<dbReference type="GO" id="GO:0016787">
    <property type="term" value="F:hydrolase activity"/>
    <property type="evidence" value="ECO:0007669"/>
    <property type="project" value="UniProtKB-KW"/>
</dbReference>
<dbReference type="EMBL" id="JAKZMM010000080">
    <property type="protein sequence ID" value="MCJ2382402.1"/>
    <property type="molecule type" value="Genomic_DNA"/>
</dbReference>
<dbReference type="RefSeq" id="WP_243326698.1">
    <property type="nucleotide sequence ID" value="NZ_JAKZMM010000080.1"/>
</dbReference>
<evidence type="ECO:0000259" key="3">
    <source>
        <dbReference type="Pfam" id="PF14607"/>
    </source>
</evidence>
<proteinExistence type="predicted"/>